<feature type="region of interest" description="Disordered" evidence="1">
    <location>
        <begin position="88"/>
        <end position="127"/>
    </location>
</feature>
<keyword evidence="3" id="KW-1185">Reference proteome</keyword>
<protein>
    <submittedName>
        <fullName evidence="2">WGS project CAEQ00000000 data, annotated contig 184</fullName>
    </submittedName>
</protein>
<name>F9W9A5_TRYCI</name>
<dbReference type="AlphaFoldDB" id="F9W9A5"/>
<proteinExistence type="predicted"/>
<evidence type="ECO:0000313" key="3">
    <source>
        <dbReference type="Proteomes" id="UP000000702"/>
    </source>
</evidence>
<gene>
    <name evidence="2" type="ORF">TCIL3000_0_04870</name>
</gene>
<dbReference type="VEuPathDB" id="TriTrypDB:TcIL3000_0_04870"/>
<evidence type="ECO:0000313" key="2">
    <source>
        <dbReference type="EMBL" id="CCD13798.1"/>
    </source>
</evidence>
<reference evidence="3" key="1">
    <citation type="submission" date="2011-07" db="EMBL/GenBank/DDBJ databases">
        <title>Divergent evolution of antigenic variation in African trypanosomes.</title>
        <authorList>
            <person name="Jackson A.P."/>
            <person name="Berry A."/>
            <person name="Allison H.C."/>
            <person name="Burton P."/>
            <person name="Anderson J."/>
            <person name="Aslett M."/>
            <person name="Brown R."/>
            <person name="Corton N."/>
            <person name="Harris D."/>
            <person name="Hauser H."/>
            <person name="Gamble J."/>
            <person name="Gilderthorp R."/>
            <person name="McQuillan J."/>
            <person name="Quail M.A."/>
            <person name="Sanders M."/>
            <person name="Van Tonder A."/>
            <person name="Ginger M.L."/>
            <person name="Donelson J.E."/>
            <person name="Field M.C."/>
            <person name="Barry J.D."/>
            <person name="Berriman M."/>
            <person name="Hertz-Fowler C."/>
        </authorList>
    </citation>
    <scope>NUCLEOTIDE SEQUENCE [LARGE SCALE GENOMIC DNA]</scope>
    <source>
        <strain evidence="3">IL3000</strain>
    </source>
</reference>
<feature type="compositionally biased region" description="Polar residues" evidence="1">
    <location>
        <begin position="109"/>
        <end position="127"/>
    </location>
</feature>
<dbReference type="Proteomes" id="UP000000702">
    <property type="component" value="Unassembled WGS sequence"/>
</dbReference>
<sequence>MVPEVDPSPSEVPLERLLWKGWIPTIFFEVLPKPRRVVELSPRLIVTLYNHKNEAIYREKLVASPGATVGQSLACTLLRHARMFGQQAVTPPSVEGTVPGSGVGRSSEGHSTNSCGQNALTSRQTPPSSSFGSHYLVLQVDPHECVIRKLFEMPVREDGTLDCDYPLGDMLSESPSTFNGGGVSTAVDPLVLSIVPAAPLPNDHFRLPCCHGEMFLEREGVPPATFGQPFVVTVSNSITVKSAQELLLEFTGLTPSDVLPLSRGVFVFPGRMCASLRLEESILDFMRRELRTMNPQIPSLLLNHRQSGEKHGLRYLAQSSPALRISKR</sequence>
<dbReference type="EMBL" id="CAEQ01001288">
    <property type="protein sequence ID" value="CCD13798.1"/>
    <property type="molecule type" value="Genomic_DNA"/>
</dbReference>
<comment type="caution">
    <text evidence="2">The sequence shown here is derived from an EMBL/GenBank/DDBJ whole genome shotgun (WGS) entry which is preliminary data.</text>
</comment>
<organism evidence="2 3">
    <name type="scientific">Trypanosoma congolense (strain IL3000)</name>
    <dbReference type="NCBI Taxonomy" id="1068625"/>
    <lineage>
        <taxon>Eukaryota</taxon>
        <taxon>Discoba</taxon>
        <taxon>Euglenozoa</taxon>
        <taxon>Kinetoplastea</taxon>
        <taxon>Metakinetoplastina</taxon>
        <taxon>Trypanosomatida</taxon>
        <taxon>Trypanosomatidae</taxon>
        <taxon>Trypanosoma</taxon>
        <taxon>Nannomonas</taxon>
    </lineage>
</organism>
<evidence type="ECO:0000256" key="1">
    <source>
        <dbReference type="SAM" id="MobiDB-lite"/>
    </source>
</evidence>
<accession>F9W9A5</accession>
<reference evidence="2 3" key="2">
    <citation type="journal article" date="2012" name="Proc. Natl. Acad. Sci. U.S.A.">
        <title>Antigenic diversity is generated by distinct evolutionary mechanisms in African trypanosome species.</title>
        <authorList>
            <person name="Jackson A.P."/>
            <person name="Berry A."/>
            <person name="Aslett M."/>
            <person name="Allison H.C."/>
            <person name="Burton P."/>
            <person name="Vavrova-Anderson J."/>
            <person name="Brown R."/>
            <person name="Browne H."/>
            <person name="Corton N."/>
            <person name="Hauser H."/>
            <person name="Gamble J."/>
            <person name="Gilderthorp R."/>
            <person name="Marcello L."/>
            <person name="McQuillan J."/>
            <person name="Otto T.D."/>
            <person name="Quail M.A."/>
            <person name="Sanders M.J."/>
            <person name="van Tonder A."/>
            <person name="Ginger M.L."/>
            <person name="Field M.C."/>
            <person name="Barry J.D."/>
            <person name="Hertz-Fowler C."/>
            <person name="Berriman M."/>
        </authorList>
    </citation>
    <scope>NUCLEOTIDE SEQUENCE [LARGE SCALE GENOMIC DNA]</scope>
    <source>
        <strain evidence="2 3">IL3000</strain>
    </source>
</reference>